<proteinExistence type="predicted"/>
<keyword evidence="3" id="KW-1185">Reference proteome</keyword>
<dbReference type="EMBL" id="KZ293670">
    <property type="protein sequence ID" value="PBK89048.1"/>
    <property type="molecule type" value="Genomic_DNA"/>
</dbReference>
<accession>A0A2H3DDW0</accession>
<evidence type="ECO:0000313" key="2">
    <source>
        <dbReference type="EMBL" id="PBK89048.1"/>
    </source>
</evidence>
<dbReference type="PRINTS" id="PR00081">
    <property type="entry name" value="GDHRDH"/>
</dbReference>
<dbReference type="InParanoid" id="A0A2H3DDW0"/>
<evidence type="ECO:0000256" key="1">
    <source>
        <dbReference type="ARBA" id="ARBA00023002"/>
    </source>
</evidence>
<name>A0A2H3DDW0_ARMGA</name>
<dbReference type="Proteomes" id="UP000217790">
    <property type="component" value="Unassembled WGS sequence"/>
</dbReference>
<dbReference type="InterPro" id="IPR002347">
    <property type="entry name" value="SDR_fam"/>
</dbReference>
<protein>
    <submittedName>
        <fullName evidence="2">NAD(P)-binding protein</fullName>
    </submittedName>
</protein>
<dbReference type="GO" id="GO:0016491">
    <property type="term" value="F:oxidoreductase activity"/>
    <property type="evidence" value="ECO:0007669"/>
    <property type="project" value="UniProtKB-KW"/>
</dbReference>
<dbReference type="STRING" id="47427.A0A2H3DDW0"/>
<organism evidence="2 3">
    <name type="scientific">Armillaria gallica</name>
    <name type="common">Bulbous honey fungus</name>
    <name type="synonym">Armillaria bulbosa</name>
    <dbReference type="NCBI Taxonomy" id="47427"/>
    <lineage>
        <taxon>Eukaryota</taxon>
        <taxon>Fungi</taxon>
        <taxon>Dikarya</taxon>
        <taxon>Basidiomycota</taxon>
        <taxon>Agaricomycotina</taxon>
        <taxon>Agaricomycetes</taxon>
        <taxon>Agaricomycetidae</taxon>
        <taxon>Agaricales</taxon>
        <taxon>Marasmiineae</taxon>
        <taxon>Physalacriaceae</taxon>
        <taxon>Armillaria</taxon>
    </lineage>
</organism>
<dbReference type="OMA" id="HISYFTS"/>
<dbReference type="AlphaFoldDB" id="A0A2H3DDW0"/>
<evidence type="ECO:0000313" key="3">
    <source>
        <dbReference type="Proteomes" id="UP000217790"/>
    </source>
</evidence>
<reference evidence="3" key="1">
    <citation type="journal article" date="2017" name="Nat. Ecol. Evol.">
        <title>Genome expansion and lineage-specific genetic innovations in the forest pathogenic fungi Armillaria.</title>
        <authorList>
            <person name="Sipos G."/>
            <person name="Prasanna A.N."/>
            <person name="Walter M.C."/>
            <person name="O'Connor E."/>
            <person name="Balint B."/>
            <person name="Krizsan K."/>
            <person name="Kiss B."/>
            <person name="Hess J."/>
            <person name="Varga T."/>
            <person name="Slot J."/>
            <person name="Riley R."/>
            <person name="Boka B."/>
            <person name="Rigling D."/>
            <person name="Barry K."/>
            <person name="Lee J."/>
            <person name="Mihaltcheva S."/>
            <person name="LaButti K."/>
            <person name="Lipzen A."/>
            <person name="Waldron R."/>
            <person name="Moloney N.M."/>
            <person name="Sperisen C."/>
            <person name="Kredics L."/>
            <person name="Vagvoelgyi C."/>
            <person name="Patrignani A."/>
            <person name="Fitzpatrick D."/>
            <person name="Nagy I."/>
            <person name="Doyle S."/>
            <person name="Anderson J.B."/>
            <person name="Grigoriev I.V."/>
            <person name="Gueldener U."/>
            <person name="Muensterkoetter M."/>
            <person name="Nagy L.G."/>
        </authorList>
    </citation>
    <scope>NUCLEOTIDE SEQUENCE [LARGE SCALE GENOMIC DNA]</scope>
    <source>
        <strain evidence="3">Ar21-2</strain>
    </source>
</reference>
<keyword evidence="1" id="KW-0560">Oxidoreductase</keyword>
<sequence>MSIDFSEAAKRQAVPLPALERTDLSGITAVVIGANTGIGYKVAKYLADSGATKVILACRNEEKGRAAASSLGSVVEYRHLDLASFSSVHEFVRAFKASGMPLHLLVNNAGISVGKYTTGDGLDLLPFLLTLLLLPVVEASPLSRIIWVKSGGAVVPEFPQTSETYPVGALCALQFKPEEEHISYFTSKLLNIMRCAELARRTQVKVAAAHPGLVATELGKKDIRGENFQPVDLEARWGIKPRSPAEGAKTVLVPATYDASVVWGQDGGMPIFDHMERAEYPSKATDEFLRRKMWEDTVRLMGLGAGQLEERFL</sequence>
<gene>
    <name evidence="2" type="ORF">ARMGADRAFT_1115266</name>
</gene>
<dbReference type="Pfam" id="PF00106">
    <property type="entry name" value="adh_short"/>
    <property type="match status" value="1"/>
</dbReference>
<dbReference type="Gene3D" id="3.40.50.720">
    <property type="entry name" value="NAD(P)-binding Rossmann-like Domain"/>
    <property type="match status" value="1"/>
</dbReference>
<dbReference type="InterPro" id="IPR036291">
    <property type="entry name" value="NAD(P)-bd_dom_sf"/>
</dbReference>
<dbReference type="PANTHER" id="PTHR43157">
    <property type="entry name" value="PHOSPHATIDYLINOSITOL-GLYCAN BIOSYNTHESIS CLASS F PROTEIN-RELATED"/>
    <property type="match status" value="1"/>
</dbReference>
<dbReference type="PANTHER" id="PTHR43157:SF31">
    <property type="entry name" value="PHOSPHATIDYLINOSITOL-GLYCAN BIOSYNTHESIS CLASS F PROTEIN"/>
    <property type="match status" value="1"/>
</dbReference>
<dbReference type="OrthoDB" id="542013at2759"/>
<dbReference type="SUPFAM" id="SSF51735">
    <property type="entry name" value="NAD(P)-binding Rossmann-fold domains"/>
    <property type="match status" value="1"/>
</dbReference>